<keyword evidence="2" id="KW-1185">Reference proteome</keyword>
<evidence type="ECO:0000313" key="2">
    <source>
        <dbReference type="Proteomes" id="UP001549106"/>
    </source>
</evidence>
<proteinExistence type="predicted"/>
<reference evidence="1 2" key="1">
    <citation type="submission" date="2024-06" db="EMBL/GenBank/DDBJ databases">
        <title>Genomic Encyclopedia of Type Strains, Phase IV (KMG-IV): sequencing the most valuable type-strain genomes for metagenomic binning, comparative biology and taxonomic classification.</title>
        <authorList>
            <person name="Goeker M."/>
        </authorList>
    </citation>
    <scope>NUCLEOTIDE SEQUENCE [LARGE SCALE GENOMIC DNA]</scope>
    <source>
        <strain evidence="1 2">DSM 29492</strain>
    </source>
</reference>
<sequence length="226" mass="25939">MNMSLQDIGLRAMYNYHVNKTFQNCKVDFEVVNIWKPADMRQEKIYILNRILEKAKGYDGKLVENKDIELPLLFLTAGWDKITLKNGEIRFQLNRGQAIRRAYSRFDDFKKSGLIEGNYSHIAITFTGKEMLEQIVDVDCSFAEKMDEFITEMGVYFRESNQIRVEIEDLVKEIHNSVNRKISKGEILSSTVGNLANVISILAGIPETVNVVSDGLCLFKNLIDMI</sequence>
<accession>A0ABV2M384</accession>
<dbReference type="EMBL" id="JBEPMJ010000016">
    <property type="protein sequence ID" value="MET3750940.1"/>
    <property type="molecule type" value="Genomic_DNA"/>
</dbReference>
<comment type="caution">
    <text evidence="1">The sequence shown here is derived from an EMBL/GenBank/DDBJ whole genome shotgun (WGS) entry which is preliminary data.</text>
</comment>
<protein>
    <submittedName>
        <fullName evidence="1">Uncharacterized protein</fullName>
    </submittedName>
</protein>
<evidence type="ECO:0000313" key="1">
    <source>
        <dbReference type="EMBL" id="MET3750940.1"/>
    </source>
</evidence>
<organism evidence="1 2">
    <name type="scientific">Blautia caecimuris</name>
    <dbReference type="NCBI Taxonomy" id="1796615"/>
    <lineage>
        <taxon>Bacteria</taxon>
        <taxon>Bacillati</taxon>
        <taxon>Bacillota</taxon>
        <taxon>Clostridia</taxon>
        <taxon>Lachnospirales</taxon>
        <taxon>Lachnospiraceae</taxon>
        <taxon>Blautia</taxon>
    </lineage>
</organism>
<dbReference type="RefSeq" id="WP_257464844.1">
    <property type="nucleotide sequence ID" value="NZ_JANJZT010000016.1"/>
</dbReference>
<gene>
    <name evidence="1" type="ORF">ABID24_002194</name>
</gene>
<name>A0ABV2M384_9FIRM</name>
<dbReference type="Proteomes" id="UP001549106">
    <property type="component" value="Unassembled WGS sequence"/>
</dbReference>